<evidence type="ECO:0000256" key="1">
    <source>
        <dbReference type="SAM" id="Phobius"/>
    </source>
</evidence>
<accession>A0ABS0F2P6</accession>
<feature type="transmembrane region" description="Helical" evidence="1">
    <location>
        <begin position="372"/>
        <end position="397"/>
    </location>
</feature>
<keyword evidence="1" id="KW-0472">Membrane</keyword>
<organism evidence="2 3">
    <name type="scientific">Alicyclobacillus mali</name>
    <name type="common">ex Roth et al. 2021</name>
    <dbReference type="NCBI Taxonomy" id="1123961"/>
    <lineage>
        <taxon>Bacteria</taxon>
        <taxon>Bacillati</taxon>
        <taxon>Bacillota</taxon>
        <taxon>Bacilli</taxon>
        <taxon>Bacillales</taxon>
        <taxon>Alicyclobacillaceae</taxon>
        <taxon>Alicyclobacillus</taxon>
    </lineage>
</organism>
<dbReference type="Proteomes" id="UP000642910">
    <property type="component" value="Unassembled WGS sequence"/>
</dbReference>
<reference evidence="2 3" key="1">
    <citation type="submission" date="2020-11" db="EMBL/GenBank/DDBJ databases">
        <title>Genomic insight of Alicyclobacillus mali FL 18 reveals a new arsenic-resistant strain, with potential in environmental biotechnology.</title>
        <authorList>
            <person name="Fiorentino G."/>
            <person name="Gallo G."/>
            <person name="Aulitto M."/>
        </authorList>
    </citation>
    <scope>NUCLEOTIDE SEQUENCE [LARGE SCALE GENOMIC DNA]</scope>
    <source>
        <strain evidence="2 3">FL 18</strain>
    </source>
</reference>
<evidence type="ECO:0000313" key="3">
    <source>
        <dbReference type="Proteomes" id="UP000642910"/>
    </source>
</evidence>
<feature type="transmembrane region" description="Helical" evidence="1">
    <location>
        <begin position="341"/>
        <end position="360"/>
    </location>
</feature>
<sequence>MTHADRWLALWRFEWSRGRGGQRPWKRRLVWLLVAAGVSLAAGLTISASTSASPNRVGLASFTIWLLFGSFSLVRAGTGDGLGATAMLPYSRFTVVCVRAAVVYARLCGWCLLGAALSAAINAAYGLMRNPQVLGTLLSLLAAAALICMGLACVSAVLSALRSSAYRWMGTLGDMIGSGLIIFLCDDVARRGPLSEMHESWLVFAAVYAAYGVVAAAVGTRCLVRGTWLLTAGDEVERVRPEKAESSRRFMHRFDPNSSARGLRPQVKSVSVNLVRTAMFIFRMGLGRVLWPGGARPAWRAAVVLLFGPVIVFVALVALGWTSRDAHLLFARLEGGMIGGAWLWTMFCGFAVASLLEHLGDWMRGWPVRKEGVIAGFALAESLSTWLWLAAGVLGGVVLWAHLELAHLTRGEDVREVLLAGLVSVLVGTWNTVWSAAWTVCSERGDRFAWFSFEIFLAGVWFVEGGRVVAWFDTVAWPKVAGVAVAFLAVAAMALAPRLHAAARRLISP</sequence>
<gene>
    <name evidence="2" type="ORF">IW967_06610</name>
</gene>
<feature type="transmembrane region" description="Helical" evidence="1">
    <location>
        <begin position="137"/>
        <end position="161"/>
    </location>
</feature>
<feature type="transmembrane region" description="Helical" evidence="1">
    <location>
        <begin position="201"/>
        <end position="224"/>
    </location>
</feature>
<feature type="transmembrane region" description="Helical" evidence="1">
    <location>
        <begin position="168"/>
        <end position="189"/>
    </location>
</feature>
<feature type="transmembrane region" description="Helical" evidence="1">
    <location>
        <begin position="417"/>
        <end position="441"/>
    </location>
</feature>
<keyword evidence="1" id="KW-1133">Transmembrane helix</keyword>
<keyword evidence="3" id="KW-1185">Reference proteome</keyword>
<evidence type="ECO:0008006" key="4">
    <source>
        <dbReference type="Google" id="ProtNLM"/>
    </source>
</evidence>
<protein>
    <recommendedName>
        <fullName evidence="4">ABC-2 family transporter protein</fullName>
    </recommendedName>
</protein>
<evidence type="ECO:0000313" key="2">
    <source>
        <dbReference type="EMBL" id="MBF8377534.1"/>
    </source>
</evidence>
<feature type="transmembrane region" description="Helical" evidence="1">
    <location>
        <begin position="476"/>
        <end position="496"/>
    </location>
</feature>
<keyword evidence="1" id="KW-0812">Transmembrane</keyword>
<comment type="caution">
    <text evidence="2">The sequence shown here is derived from an EMBL/GenBank/DDBJ whole genome shotgun (WGS) entry which is preliminary data.</text>
</comment>
<feature type="transmembrane region" description="Helical" evidence="1">
    <location>
        <begin position="62"/>
        <end position="82"/>
    </location>
</feature>
<feature type="transmembrane region" description="Helical" evidence="1">
    <location>
        <begin position="448"/>
        <end position="470"/>
    </location>
</feature>
<dbReference type="EMBL" id="JADPKZ010000037">
    <property type="protein sequence ID" value="MBF8377534.1"/>
    <property type="molecule type" value="Genomic_DNA"/>
</dbReference>
<feature type="transmembrane region" description="Helical" evidence="1">
    <location>
        <begin position="298"/>
        <end position="321"/>
    </location>
</feature>
<dbReference type="RefSeq" id="WP_067849975.1">
    <property type="nucleotide sequence ID" value="NZ_JADPKZ010000037.1"/>
</dbReference>
<feature type="transmembrane region" description="Helical" evidence="1">
    <location>
        <begin position="103"/>
        <end position="125"/>
    </location>
</feature>
<proteinExistence type="predicted"/>
<name>A0ABS0F2P6_9BACL</name>